<name>A0ABY5PCL8_9ACTN</name>
<evidence type="ECO:0000313" key="3">
    <source>
        <dbReference type="Proteomes" id="UP001058860"/>
    </source>
</evidence>
<protein>
    <submittedName>
        <fullName evidence="2">Uncharacterized protein</fullName>
    </submittedName>
</protein>
<dbReference type="RefSeq" id="WP_353862941.1">
    <property type="nucleotide sequence ID" value="NZ_CP088295.1"/>
</dbReference>
<reference evidence="3" key="1">
    <citation type="submission" date="2021-11" db="EMBL/GenBank/DDBJ databases">
        <title>Cultivation dependent microbiological survey of springs from the worlds oldest radium mine currently devoted to the extraction of radon-saturated water.</title>
        <authorList>
            <person name="Kapinusova G."/>
            <person name="Smrhova T."/>
            <person name="Strejcek M."/>
            <person name="Suman J."/>
            <person name="Jani K."/>
            <person name="Pajer P."/>
            <person name="Uhlik O."/>
        </authorList>
    </citation>
    <scope>NUCLEOTIDE SEQUENCE [LARGE SCALE GENOMIC DNA]</scope>
    <source>
        <strain evidence="3">J379</strain>
    </source>
</reference>
<dbReference type="Proteomes" id="UP001058860">
    <property type="component" value="Chromosome"/>
</dbReference>
<feature type="chain" id="PRO_5045897037" evidence="1">
    <location>
        <begin position="28"/>
        <end position="166"/>
    </location>
</feature>
<dbReference type="EMBL" id="CP088295">
    <property type="protein sequence ID" value="UUY02414.1"/>
    <property type="molecule type" value="Genomic_DNA"/>
</dbReference>
<feature type="signal peptide" evidence="1">
    <location>
        <begin position="1"/>
        <end position="27"/>
    </location>
</feature>
<proteinExistence type="predicted"/>
<organism evidence="2 3">
    <name type="scientific">Svornostia abyssi</name>
    <dbReference type="NCBI Taxonomy" id="2898438"/>
    <lineage>
        <taxon>Bacteria</taxon>
        <taxon>Bacillati</taxon>
        <taxon>Actinomycetota</taxon>
        <taxon>Thermoleophilia</taxon>
        <taxon>Solirubrobacterales</taxon>
        <taxon>Baekduiaceae</taxon>
        <taxon>Svornostia</taxon>
    </lineage>
</organism>
<keyword evidence="1" id="KW-0732">Signal</keyword>
<sequence length="166" mass="17184">MRFHRPSPALTVAFLALLVALGGVAVAAVPARDGDVHLCYSKRTGALEVVDTQKDRFTCERNWRGFTINATPKQLTSADGGSTVAVADNGVVTMNSPSGNVRIGDQKVTVNGTDEINLATGSASIQMKKDGTIAIKGKDITLDGTGQIQVKASGDVTVKGSKVGGN</sequence>
<accession>A0ABY5PCL8</accession>
<keyword evidence="3" id="KW-1185">Reference proteome</keyword>
<gene>
    <name evidence="2" type="ORF">LRS13_17125</name>
</gene>
<evidence type="ECO:0000256" key="1">
    <source>
        <dbReference type="SAM" id="SignalP"/>
    </source>
</evidence>
<evidence type="ECO:0000313" key="2">
    <source>
        <dbReference type="EMBL" id="UUY02414.1"/>
    </source>
</evidence>